<dbReference type="AlphaFoldDB" id="A0A7X9XBW0"/>
<comment type="caution">
    <text evidence="2">The sequence shown here is derived from an EMBL/GenBank/DDBJ whole genome shotgun (WGS) entry which is preliminary data.</text>
</comment>
<name>A0A7X9XBW0_9BACT</name>
<protein>
    <recommendedName>
        <fullName evidence="4">Porin</fullName>
    </recommendedName>
</protein>
<evidence type="ECO:0000313" key="2">
    <source>
        <dbReference type="EMBL" id="NME71141.1"/>
    </source>
</evidence>
<dbReference type="Proteomes" id="UP000576082">
    <property type="component" value="Unassembled WGS sequence"/>
</dbReference>
<evidence type="ECO:0008006" key="4">
    <source>
        <dbReference type="Google" id="ProtNLM"/>
    </source>
</evidence>
<dbReference type="EMBL" id="JABANE010000087">
    <property type="protein sequence ID" value="NME71141.1"/>
    <property type="molecule type" value="Genomic_DNA"/>
</dbReference>
<keyword evidence="3" id="KW-1185">Reference proteome</keyword>
<evidence type="ECO:0000313" key="3">
    <source>
        <dbReference type="Proteomes" id="UP000576082"/>
    </source>
</evidence>
<gene>
    <name evidence="2" type="ORF">HHU12_24450</name>
</gene>
<dbReference type="RefSeq" id="WP_169659363.1">
    <property type="nucleotide sequence ID" value="NZ_JABANE010000087.1"/>
</dbReference>
<organism evidence="2 3">
    <name type="scientific">Flammeovirga aprica JL-4</name>
    <dbReference type="NCBI Taxonomy" id="694437"/>
    <lineage>
        <taxon>Bacteria</taxon>
        <taxon>Pseudomonadati</taxon>
        <taxon>Bacteroidota</taxon>
        <taxon>Cytophagia</taxon>
        <taxon>Cytophagales</taxon>
        <taxon>Flammeovirgaceae</taxon>
        <taxon>Flammeovirga</taxon>
    </lineage>
</organism>
<evidence type="ECO:0000256" key="1">
    <source>
        <dbReference type="SAM" id="SignalP"/>
    </source>
</evidence>
<keyword evidence="1" id="KW-0732">Signal</keyword>
<proteinExistence type="predicted"/>
<feature type="signal peptide" evidence="1">
    <location>
        <begin position="1"/>
        <end position="24"/>
    </location>
</feature>
<accession>A0A7X9XBW0</accession>
<sequence>MKNLYKVTGVIALLLTMLAGNAIAQKNSGIFDRDMQYMRYNDQRGINVFETTKEDTVGFDGMKVRVGADFALQMQGLQHSNSGVVQLADIHTGFNLPTANLNIDAQLADGVRVHLQTYLSSRHHNDAWVMGGYLQIDNLNFLNLNSQFADNLMDVLTIKVGQMELNYGDQHFRRTNNAYAMGNAFFGNTIMDAFATEMAMEVMAQKNGFIAVGGVSNGKLNQNVTSTGNWSVYGKLGFDKQINDDLRARLTGSVYHNSNLANANLYAGDRAGSRFYSVMDVPGHSTTSSYKNGRVDPGFNGQITSFMINPFVKFKGLEFFGTYEISNGSGKNEFNENGDIESRNWNQLNGELIYRFGKTEQFYVGGKYNTAWGTNRNEGGEYFDADGNGVGEFWSVENANLRQTRVEVAAGWFMTRNVMMKAGYVHHTYSGYDVYADTHKAAPEGAMGGSSNAIYEDGKFNGFMLEAAISF</sequence>
<reference evidence="2 3" key="1">
    <citation type="submission" date="2020-04" db="EMBL/GenBank/DDBJ databases">
        <title>Flammeovirga sp. SR4, a novel species isolated from seawater.</title>
        <authorList>
            <person name="Wang X."/>
        </authorList>
    </citation>
    <scope>NUCLEOTIDE SEQUENCE [LARGE SCALE GENOMIC DNA]</scope>
    <source>
        <strain evidence="2 3">ATCC 23126</strain>
    </source>
</reference>
<feature type="chain" id="PRO_5031206236" description="Porin" evidence="1">
    <location>
        <begin position="25"/>
        <end position="471"/>
    </location>
</feature>